<evidence type="ECO:0000256" key="5">
    <source>
        <dbReference type="ARBA" id="ARBA00022692"/>
    </source>
</evidence>
<sequence>MAYIKRFICLLLLSAFALELFFVLRIAAGNVLPIRSTAFERTAIVRLLLAGELKQWHREWRSYDNISENLKRAVVASEDSRFEEHFGVEWEAVWKAWQHNQRVQSARDAGSRGGTIRGGSTITQQLAKNLFLSTEQTYVRKGQELFITLALETLLTKERLLELYLNHAEWGNGIYGAQAAAQTYYKHNADNLSAVQAARLAAMLPRPRYYQNNQGSGYLQRRAGQIMRGMPAVSIP</sequence>
<dbReference type="InterPro" id="IPR011812">
    <property type="entry name" value="Pep_trsgly"/>
</dbReference>
<dbReference type="OrthoDB" id="9766909at2"/>
<feature type="domain" description="Glycosyl transferase family 51" evidence="12">
    <location>
        <begin position="53"/>
        <end position="230"/>
    </location>
</feature>
<evidence type="ECO:0000313" key="14">
    <source>
        <dbReference type="Proteomes" id="UP000286947"/>
    </source>
</evidence>
<dbReference type="InterPro" id="IPR023346">
    <property type="entry name" value="Lysozyme-like_dom_sf"/>
</dbReference>
<dbReference type="PANTHER" id="PTHR30400:SF0">
    <property type="entry name" value="BIOSYNTHETIC PEPTIDOGLYCAN TRANSGLYCOSYLASE"/>
    <property type="match status" value="1"/>
</dbReference>
<comment type="catalytic activity">
    <reaction evidence="11">
        <text>[GlcNAc-(1-&gt;4)-Mur2Ac(oyl-L-Ala-gamma-D-Glu-L-Lys-D-Ala-D-Ala)](n)-di-trans,octa-cis-undecaprenyl diphosphate + beta-D-GlcNAc-(1-&gt;4)-Mur2Ac(oyl-L-Ala-gamma-D-Glu-L-Lys-D-Ala-D-Ala)-di-trans,octa-cis-undecaprenyl diphosphate = [GlcNAc-(1-&gt;4)-Mur2Ac(oyl-L-Ala-gamma-D-Glu-L-Lys-D-Ala-D-Ala)](n+1)-di-trans,octa-cis-undecaprenyl diphosphate + di-trans,octa-cis-undecaprenyl diphosphate + H(+)</text>
        <dbReference type="Rhea" id="RHEA:23708"/>
        <dbReference type="Rhea" id="RHEA-COMP:9602"/>
        <dbReference type="Rhea" id="RHEA-COMP:9603"/>
        <dbReference type="ChEBI" id="CHEBI:15378"/>
        <dbReference type="ChEBI" id="CHEBI:58405"/>
        <dbReference type="ChEBI" id="CHEBI:60033"/>
        <dbReference type="ChEBI" id="CHEBI:78435"/>
        <dbReference type="EC" id="2.4.99.28"/>
    </reaction>
</comment>
<keyword evidence="4 11" id="KW-0808">Transferase</keyword>
<evidence type="ECO:0000256" key="1">
    <source>
        <dbReference type="ARBA" id="ARBA00022475"/>
    </source>
</evidence>
<gene>
    <name evidence="13" type="primary">mtgA_2</name>
    <name evidence="11" type="synonym">mtgA</name>
    <name evidence="13" type="ORF">CUZ56_02356</name>
</gene>
<dbReference type="GO" id="GO:0008360">
    <property type="term" value="P:regulation of cell shape"/>
    <property type="evidence" value="ECO:0007669"/>
    <property type="project" value="UniProtKB-KW"/>
</dbReference>
<dbReference type="RefSeq" id="WP_126980539.1">
    <property type="nucleotide sequence ID" value="NZ_PQSP01000007.1"/>
</dbReference>
<comment type="similarity">
    <text evidence="11">Belongs to the glycosyltransferase 51 family.</text>
</comment>
<keyword evidence="8 11" id="KW-1133">Transmembrane helix</keyword>
<dbReference type="UniPathway" id="UPA00219"/>
<evidence type="ECO:0000256" key="6">
    <source>
        <dbReference type="ARBA" id="ARBA00022960"/>
    </source>
</evidence>
<evidence type="ECO:0000256" key="2">
    <source>
        <dbReference type="ARBA" id="ARBA00022519"/>
    </source>
</evidence>
<comment type="pathway">
    <text evidence="11">Cell wall biogenesis; peptidoglycan biosynthesis.</text>
</comment>
<dbReference type="AlphaFoldDB" id="A0A433SBC7"/>
<dbReference type="NCBIfam" id="TIGR02070">
    <property type="entry name" value="mono_pep_trsgly"/>
    <property type="match status" value="1"/>
</dbReference>
<keyword evidence="2 11" id="KW-0997">Cell inner membrane</keyword>
<dbReference type="EC" id="2.4.99.28" evidence="11"/>
<comment type="function">
    <text evidence="11">Peptidoglycan polymerase that catalyzes glycan chain elongation from lipid-linked precursors.</text>
</comment>
<keyword evidence="1 11" id="KW-1003">Cell membrane</keyword>
<keyword evidence="7 11" id="KW-0573">Peptidoglycan synthesis</keyword>
<accession>A0A433SBC7</accession>
<reference evidence="13 14" key="1">
    <citation type="submission" date="2018-01" db="EMBL/GenBank/DDBJ databases">
        <title>Saezia sanguinis gen. nov., sp. nov., in the order Burkholderiales isolated from human blood.</title>
        <authorList>
            <person name="Medina-Pascual M.J."/>
            <person name="Valdezate S."/>
            <person name="Monzon S."/>
            <person name="Cuesta I."/>
            <person name="Carrasco G."/>
            <person name="Villalon P."/>
            <person name="Saez-Nieto J.A."/>
        </authorList>
    </citation>
    <scope>NUCLEOTIDE SEQUENCE [LARGE SCALE GENOMIC DNA]</scope>
    <source>
        <strain evidence="13 14">CNM695-12</strain>
    </source>
</reference>
<keyword evidence="10 11" id="KW-0961">Cell wall biogenesis/degradation</keyword>
<dbReference type="GO" id="GO:0008955">
    <property type="term" value="F:peptidoglycan glycosyltransferase activity"/>
    <property type="evidence" value="ECO:0007669"/>
    <property type="project" value="UniProtKB-UniRule"/>
</dbReference>
<dbReference type="InterPro" id="IPR036950">
    <property type="entry name" value="PBP_transglycosylase"/>
</dbReference>
<evidence type="ECO:0000256" key="11">
    <source>
        <dbReference type="HAMAP-Rule" id="MF_00766"/>
    </source>
</evidence>
<dbReference type="GO" id="GO:0071555">
    <property type="term" value="P:cell wall organization"/>
    <property type="evidence" value="ECO:0007669"/>
    <property type="project" value="UniProtKB-KW"/>
</dbReference>
<dbReference type="Pfam" id="PF00912">
    <property type="entry name" value="Transgly"/>
    <property type="match status" value="1"/>
</dbReference>
<evidence type="ECO:0000256" key="3">
    <source>
        <dbReference type="ARBA" id="ARBA00022676"/>
    </source>
</evidence>
<dbReference type="Proteomes" id="UP000286947">
    <property type="component" value="Unassembled WGS sequence"/>
</dbReference>
<comment type="caution">
    <text evidence="13">The sequence shown here is derived from an EMBL/GenBank/DDBJ whole genome shotgun (WGS) entry which is preliminary data.</text>
</comment>
<evidence type="ECO:0000256" key="4">
    <source>
        <dbReference type="ARBA" id="ARBA00022679"/>
    </source>
</evidence>
<dbReference type="EMBL" id="PQSP01000007">
    <property type="protein sequence ID" value="RUS65999.1"/>
    <property type="molecule type" value="Genomic_DNA"/>
</dbReference>
<dbReference type="InterPro" id="IPR001264">
    <property type="entry name" value="Glyco_trans_51"/>
</dbReference>
<evidence type="ECO:0000259" key="12">
    <source>
        <dbReference type="Pfam" id="PF00912"/>
    </source>
</evidence>
<evidence type="ECO:0000313" key="13">
    <source>
        <dbReference type="EMBL" id="RUS65999.1"/>
    </source>
</evidence>
<dbReference type="GO" id="GO:0009252">
    <property type="term" value="P:peptidoglycan biosynthetic process"/>
    <property type="evidence" value="ECO:0007669"/>
    <property type="project" value="UniProtKB-UniRule"/>
</dbReference>
<dbReference type="SUPFAM" id="SSF53955">
    <property type="entry name" value="Lysozyme-like"/>
    <property type="match status" value="1"/>
</dbReference>
<dbReference type="GO" id="GO:0005886">
    <property type="term" value="C:plasma membrane"/>
    <property type="evidence" value="ECO:0007669"/>
    <property type="project" value="UniProtKB-SubCell"/>
</dbReference>
<dbReference type="GO" id="GO:0016763">
    <property type="term" value="F:pentosyltransferase activity"/>
    <property type="evidence" value="ECO:0007669"/>
    <property type="project" value="InterPro"/>
</dbReference>
<keyword evidence="5 11" id="KW-0812">Transmembrane</keyword>
<dbReference type="GO" id="GO:0009274">
    <property type="term" value="C:peptidoglycan-based cell wall"/>
    <property type="evidence" value="ECO:0007669"/>
    <property type="project" value="InterPro"/>
</dbReference>
<protein>
    <recommendedName>
        <fullName evidence="11">Biosynthetic peptidoglycan transglycosylase</fullName>
        <ecNumber evidence="11">2.4.99.28</ecNumber>
    </recommendedName>
    <alternativeName>
        <fullName evidence="11">Glycan polymerase</fullName>
    </alternativeName>
    <alternativeName>
        <fullName evidence="11">Peptidoglycan glycosyltransferase MtgA</fullName>
        <shortName evidence="11">PGT</shortName>
    </alternativeName>
</protein>
<keyword evidence="6 11" id="KW-0133">Cell shape</keyword>
<proteinExistence type="inferred from homology"/>
<keyword evidence="3 11" id="KW-0328">Glycosyltransferase</keyword>
<evidence type="ECO:0000256" key="10">
    <source>
        <dbReference type="ARBA" id="ARBA00023316"/>
    </source>
</evidence>
<evidence type="ECO:0000256" key="7">
    <source>
        <dbReference type="ARBA" id="ARBA00022984"/>
    </source>
</evidence>
<organism evidence="13 14">
    <name type="scientific">Saezia sanguinis</name>
    <dbReference type="NCBI Taxonomy" id="1965230"/>
    <lineage>
        <taxon>Bacteria</taxon>
        <taxon>Pseudomonadati</taxon>
        <taxon>Pseudomonadota</taxon>
        <taxon>Betaproteobacteria</taxon>
        <taxon>Burkholderiales</taxon>
        <taxon>Saeziaceae</taxon>
        <taxon>Saezia</taxon>
    </lineage>
</organism>
<dbReference type="Gene3D" id="1.10.3810.10">
    <property type="entry name" value="Biosynthetic peptidoglycan transglycosylase-like"/>
    <property type="match status" value="1"/>
</dbReference>
<dbReference type="HAMAP" id="MF_00766">
    <property type="entry name" value="PGT_MtgA"/>
    <property type="match status" value="1"/>
</dbReference>
<evidence type="ECO:0000256" key="8">
    <source>
        <dbReference type="ARBA" id="ARBA00022989"/>
    </source>
</evidence>
<name>A0A433SBC7_9BURK</name>
<keyword evidence="14" id="KW-1185">Reference proteome</keyword>
<comment type="subcellular location">
    <subcellularLocation>
        <location evidence="11">Cell inner membrane</location>
        <topology evidence="11">Single-pass membrane protein</topology>
    </subcellularLocation>
</comment>
<keyword evidence="9 11" id="KW-0472">Membrane</keyword>
<evidence type="ECO:0000256" key="9">
    <source>
        <dbReference type="ARBA" id="ARBA00023136"/>
    </source>
</evidence>
<dbReference type="PANTHER" id="PTHR30400">
    <property type="entry name" value="MONOFUNCTIONAL BIOSYNTHETIC PEPTIDOGLYCAN TRANSGLYCOSYLASE"/>
    <property type="match status" value="1"/>
</dbReference>